<keyword evidence="6" id="KW-1185">Reference proteome</keyword>
<dbReference type="Pfam" id="PF13193">
    <property type="entry name" value="AMP-binding_C"/>
    <property type="match status" value="1"/>
</dbReference>
<dbReference type="SUPFAM" id="SSF56801">
    <property type="entry name" value="Acetyl-CoA synthetase-like"/>
    <property type="match status" value="1"/>
</dbReference>
<comment type="similarity">
    <text evidence="1">Belongs to the ATP-dependent AMP-binding enzyme family.</text>
</comment>
<dbReference type="GO" id="GO:0031956">
    <property type="term" value="F:medium-chain fatty acid-CoA ligase activity"/>
    <property type="evidence" value="ECO:0007669"/>
    <property type="project" value="TreeGrafter"/>
</dbReference>
<gene>
    <name evidence="5" type="ORF">SAMN04487824_10433</name>
</gene>
<dbReference type="AlphaFoldDB" id="A0A1G6J9P1"/>
<dbReference type="GO" id="GO:0006631">
    <property type="term" value="P:fatty acid metabolic process"/>
    <property type="evidence" value="ECO:0007669"/>
    <property type="project" value="TreeGrafter"/>
</dbReference>
<dbReference type="RefSeq" id="WP_256324470.1">
    <property type="nucleotide sequence ID" value="NZ_FMZL01000004.1"/>
</dbReference>
<dbReference type="Gene3D" id="3.30.300.30">
    <property type="match status" value="1"/>
</dbReference>
<organism evidence="5 6">
    <name type="scientific">Parafannyhessea umbonata</name>
    <dbReference type="NCBI Taxonomy" id="604330"/>
    <lineage>
        <taxon>Bacteria</taxon>
        <taxon>Bacillati</taxon>
        <taxon>Actinomycetota</taxon>
        <taxon>Coriobacteriia</taxon>
        <taxon>Coriobacteriales</taxon>
        <taxon>Atopobiaceae</taxon>
        <taxon>Parafannyhessea</taxon>
    </lineage>
</organism>
<keyword evidence="2 5" id="KW-0436">Ligase</keyword>
<dbReference type="EMBL" id="FMZL01000004">
    <property type="protein sequence ID" value="SDC15085.1"/>
    <property type="molecule type" value="Genomic_DNA"/>
</dbReference>
<evidence type="ECO:0000256" key="1">
    <source>
        <dbReference type="ARBA" id="ARBA00006432"/>
    </source>
</evidence>
<protein>
    <submittedName>
        <fullName evidence="5">Acyl-CoA synthetase (AMP-forming)/AMP-acid ligase II</fullName>
    </submittedName>
</protein>
<dbReference type="PANTHER" id="PTHR43201:SF5">
    <property type="entry name" value="MEDIUM-CHAIN ACYL-COA LIGASE ACSF2, MITOCHONDRIAL"/>
    <property type="match status" value="1"/>
</dbReference>
<evidence type="ECO:0000256" key="2">
    <source>
        <dbReference type="ARBA" id="ARBA00022598"/>
    </source>
</evidence>
<dbReference type="Proteomes" id="UP000198528">
    <property type="component" value="Unassembled WGS sequence"/>
</dbReference>
<feature type="domain" description="AMP-binding enzyme C-terminal" evidence="4">
    <location>
        <begin position="450"/>
        <end position="524"/>
    </location>
</feature>
<dbReference type="InterPro" id="IPR045851">
    <property type="entry name" value="AMP-bd_C_sf"/>
</dbReference>
<dbReference type="InterPro" id="IPR020845">
    <property type="entry name" value="AMP-binding_CS"/>
</dbReference>
<dbReference type="STRING" id="604330.SAMN04489857_1820"/>
<evidence type="ECO:0000313" key="6">
    <source>
        <dbReference type="Proteomes" id="UP000198528"/>
    </source>
</evidence>
<name>A0A1G6J9P1_9ACTN</name>
<dbReference type="InterPro" id="IPR042099">
    <property type="entry name" value="ANL_N_sf"/>
</dbReference>
<reference evidence="6" key="1">
    <citation type="submission" date="2016-10" db="EMBL/GenBank/DDBJ databases">
        <authorList>
            <person name="Varghese N."/>
            <person name="Submissions S."/>
        </authorList>
    </citation>
    <scope>NUCLEOTIDE SEQUENCE [LARGE SCALE GENOMIC DNA]</scope>
    <source>
        <strain evidence="6">DSM 22619</strain>
    </source>
</reference>
<dbReference type="InterPro" id="IPR025110">
    <property type="entry name" value="AMP-bd_C"/>
</dbReference>
<feature type="domain" description="AMP-dependent synthetase/ligase" evidence="3">
    <location>
        <begin position="50"/>
        <end position="399"/>
    </location>
</feature>
<accession>A0A1G6J9P1</accession>
<dbReference type="Gene3D" id="3.40.50.12780">
    <property type="entry name" value="N-terminal domain of ligase-like"/>
    <property type="match status" value="1"/>
</dbReference>
<evidence type="ECO:0000259" key="4">
    <source>
        <dbReference type="Pfam" id="PF13193"/>
    </source>
</evidence>
<dbReference type="Pfam" id="PF00501">
    <property type="entry name" value="AMP-binding"/>
    <property type="match status" value="1"/>
</dbReference>
<sequence>MTIVDMLRHNAAAYPTETALVEVNPEVRENRHVTWREYDLVENTEDEPFRREMTWRVFDEQANRFANLLLSRGVHKGDKVALLLYNCIEWLPLYFGILKTGAAVVPLNFRYAPDEIEYCIKKADADILVFGPEFIGRVEQIVPQIQRGRLLFYVGDDCPTWAESYRELAMLCSSADPMIPLSENEDAAIYYSSGTTGFPKAILHHHQSLTQAAQMEAVHHKTTHDDVFLCIPPLYHTGAMMHWLGSLSVGGRGVLLRGVSPKTILKTVSDERCTIVWLLVPWAQDILLAIEEGTVTLSDYHLDQWRLMHIGAQPVPKSLIRRWKEVFPNHQYDTNYGLSESTGPGCVHLGLDNIDHVGAIGVPGYRWECKIVDEKGEAVEQGAVGELCVKGPGLMECYYKDPAATAETLVDGWLHTGDMARQDEDGFYWLVDRKKDVIITGGENLYPVQIEDFMSGCDAIQDVAVIGLPDERLGEIAAAVVQLRPEFVGKVGEDYINDFCMGLPRYKRPRKIIFADVPRNPTGKIEKPLLRRRYGATGLVDRENQA</sequence>
<dbReference type="PANTHER" id="PTHR43201">
    <property type="entry name" value="ACYL-COA SYNTHETASE"/>
    <property type="match status" value="1"/>
</dbReference>
<proteinExistence type="inferred from homology"/>
<evidence type="ECO:0000313" key="5">
    <source>
        <dbReference type="EMBL" id="SDC15085.1"/>
    </source>
</evidence>
<dbReference type="PROSITE" id="PS00455">
    <property type="entry name" value="AMP_BINDING"/>
    <property type="match status" value="1"/>
</dbReference>
<dbReference type="InterPro" id="IPR000873">
    <property type="entry name" value="AMP-dep_synth/lig_dom"/>
</dbReference>
<evidence type="ECO:0000259" key="3">
    <source>
        <dbReference type="Pfam" id="PF00501"/>
    </source>
</evidence>